<evidence type="ECO:0000256" key="8">
    <source>
        <dbReference type="PIRSR" id="PIRSR026534-3"/>
    </source>
</evidence>
<dbReference type="GO" id="GO:0031222">
    <property type="term" value="P:arabinan catabolic process"/>
    <property type="evidence" value="ECO:0007669"/>
    <property type="project" value="UniProtKB-UniPathway"/>
</dbReference>
<dbReference type="RefSeq" id="WP_145249083.1">
    <property type="nucleotide sequence ID" value="NZ_CP036278.1"/>
</dbReference>
<feature type="active site" description="Proton acceptor" evidence="6">
    <location>
        <position position="34"/>
    </location>
</feature>
<proteinExistence type="inferred from homology"/>
<evidence type="ECO:0000256" key="3">
    <source>
        <dbReference type="ARBA" id="ARBA00022801"/>
    </source>
</evidence>
<evidence type="ECO:0000256" key="1">
    <source>
        <dbReference type="ARBA" id="ARBA00004834"/>
    </source>
</evidence>
<feature type="binding site" evidence="7">
    <location>
        <position position="34"/>
    </location>
    <ligand>
        <name>substrate</name>
    </ligand>
</feature>
<dbReference type="UniPathway" id="UPA00667"/>
<organism evidence="10 11">
    <name type="scientific">Aeoliella mucimassa</name>
    <dbReference type="NCBI Taxonomy" id="2527972"/>
    <lineage>
        <taxon>Bacteria</taxon>
        <taxon>Pseudomonadati</taxon>
        <taxon>Planctomycetota</taxon>
        <taxon>Planctomycetia</taxon>
        <taxon>Pirellulales</taxon>
        <taxon>Lacipirellulaceae</taxon>
        <taxon>Aeoliella</taxon>
    </lineage>
</organism>
<dbReference type="InterPro" id="IPR050727">
    <property type="entry name" value="GH43_arabinanases"/>
</dbReference>
<evidence type="ECO:0000256" key="2">
    <source>
        <dbReference type="ARBA" id="ARBA00009865"/>
    </source>
</evidence>
<feature type="signal peptide" evidence="9">
    <location>
        <begin position="1"/>
        <end position="25"/>
    </location>
</feature>
<dbReference type="InterPro" id="IPR016840">
    <property type="entry name" value="Glyco_hydro_43_endo_a_Ara-ase"/>
</dbReference>
<evidence type="ECO:0000256" key="4">
    <source>
        <dbReference type="ARBA" id="ARBA00023295"/>
    </source>
</evidence>
<feature type="site" description="Important for substrate recognition" evidence="8">
    <location>
        <position position="315"/>
    </location>
</feature>
<gene>
    <name evidence="10" type="primary">arbA</name>
    <name evidence="10" type="ORF">Pan181_39660</name>
</gene>
<keyword evidence="11" id="KW-1185">Reference proteome</keyword>
<evidence type="ECO:0000256" key="9">
    <source>
        <dbReference type="SAM" id="SignalP"/>
    </source>
</evidence>
<comment type="similarity">
    <text evidence="2 5">Belongs to the glycosyl hydrolase 43 family.</text>
</comment>
<reference evidence="10 11" key="1">
    <citation type="submission" date="2019-02" db="EMBL/GenBank/DDBJ databases">
        <title>Deep-cultivation of Planctomycetes and their phenomic and genomic characterization uncovers novel biology.</title>
        <authorList>
            <person name="Wiegand S."/>
            <person name="Jogler M."/>
            <person name="Boedeker C."/>
            <person name="Pinto D."/>
            <person name="Vollmers J."/>
            <person name="Rivas-Marin E."/>
            <person name="Kohn T."/>
            <person name="Peeters S.H."/>
            <person name="Heuer A."/>
            <person name="Rast P."/>
            <person name="Oberbeckmann S."/>
            <person name="Bunk B."/>
            <person name="Jeske O."/>
            <person name="Meyerdierks A."/>
            <person name="Storesund J.E."/>
            <person name="Kallscheuer N."/>
            <person name="Luecker S."/>
            <person name="Lage O.M."/>
            <person name="Pohl T."/>
            <person name="Merkel B.J."/>
            <person name="Hornburger P."/>
            <person name="Mueller R.-W."/>
            <person name="Bruemmer F."/>
            <person name="Labrenz M."/>
            <person name="Spormann A.M."/>
            <person name="Op den Camp H."/>
            <person name="Overmann J."/>
            <person name="Amann R."/>
            <person name="Jetten M.S.M."/>
            <person name="Mascher T."/>
            <person name="Medema M.H."/>
            <person name="Devos D.P."/>
            <person name="Kaster A.-K."/>
            <person name="Ovreas L."/>
            <person name="Rohde M."/>
            <person name="Galperin M.Y."/>
            <person name="Jogler C."/>
        </authorList>
    </citation>
    <scope>NUCLEOTIDE SEQUENCE [LARGE SCALE GENOMIC DNA]</scope>
    <source>
        <strain evidence="10 11">Pan181</strain>
    </source>
</reference>
<name>A0A518ASP6_9BACT</name>
<feature type="site" description="Important for catalytic activity, responsible for pKa modulation of the active site Glu and correct orientation of both the proton donor and substrate" evidence="8">
    <location>
        <position position="154"/>
    </location>
</feature>
<sequence length="360" mass="40594" precursor="true">MFHKQILSWALVGLVGYAFGGAALAQDRGVGAHDPVIAKQGDSYYMFCTGRGIRVKISHDLVSWQDEPPVFEQPPAWAWKAVPQYRGDIWAPDIFFHDGTYYLYYSVSAFGRNTSAIGVATNKTLDRKSPDFAWHDHGEVIRSVPGRDMWNAIDPNVVIDEQGTPWMTFGSFWMGIKLVKLNADLTSVAKGEEAEWHTIASRSRDMEVHERDAGDAANPELDYDKLYSEDQLKRNKSMMNGAIEAPFLFQKDGYWYLFASWDRCCQGVNSTYKVIVGRSKDIRGPYLDQQGHRLVRGGGTIVVTGDGENWAAAGHPSAYTFESTDYLALHAYDLKDRGRSKLRVREMTWNDGWPSLELGE</sequence>
<feature type="binding site" evidence="7">
    <location>
        <position position="111"/>
    </location>
    <ligand>
        <name>substrate</name>
    </ligand>
</feature>
<keyword evidence="4 5" id="KW-0326">Glycosidase</keyword>
<dbReference type="EMBL" id="CP036278">
    <property type="protein sequence ID" value="QDU57744.1"/>
    <property type="molecule type" value="Genomic_DNA"/>
</dbReference>
<feature type="active site" description="Proton donor" evidence="6">
    <location>
        <position position="244"/>
    </location>
</feature>
<dbReference type="OrthoDB" id="9801455at2"/>
<dbReference type="AlphaFoldDB" id="A0A518ASP6"/>
<dbReference type="InterPro" id="IPR023296">
    <property type="entry name" value="Glyco_hydro_beta-prop_sf"/>
</dbReference>
<dbReference type="KEGG" id="amuc:Pan181_39660"/>
<dbReference type="PANTHER" id="PTHR43301:SF3">
    <property type="entry name" value="ARABINAN ENDO-1,5-ALPHA-L-ARABINOSIDASE A-RELATED"/>
    <property type="match status" value="1"/>
</dbReference>
<feature type="binding site" evidence="7">
    <location>
        <begin position="151"/>
        <end position="154"/>
    </location>
    <ligand>
        <name>substrate</name>
    </ligand>
</feature>
<dbReference type="Gene3D" id="2.115.10.20">
    <property type="entry name" value="Glycosyl hydrolase domain, family 43"/>
    <property type="match status" value="1"/>
</dbReference>
<dbReference type="PANTHER" id="PTHR43301">
    <property type="entry name" value="ARABINAN ENDO-1,5-ALPHA-L-ARABINOSIDASE"/>
    <property type="match status" value="1"/>
</dbReference>
<feature type="chain" id="PRO_5022118368" evidence="9">
    <location>
        <begin position="26"/>
        <end position="360"/>
    </location>
</feature>
<protein>
    <submittedName>
        <fullName evidence="10">Extracellular exo-alpha-(1-&gt;5)-L-arabinofuranosidase ArbA</fullName>
        <ecNumber evidence="10">3.2.1.-</ecNumber>
    </submittedName>
</protein>
<accession>A0A518ASP6</accession>
<keyword evidence="3 5" id="KW-0378">Hydrolase</keyword>
<comment type="pathway">
    <text evidence="1 5">Glycan metabolism; L-arabinan degradation.</text>
</comment>
<evidence type="ECO:0000313" key="11">
    <source>
        <dbReference type="Proteomes" id="UP000315750"/>
    </source>
</evidence>
<dbReference type="Pfam" id="PF04616">
    <property type="entry name" value="Glyco_hydro_43"/>
    <property type="match status" value="1"/>
</dbReference>
<dbReference type="PIRSF" id="PIRSF026534">
    <property type="entry name" value="Endo_alpha-L-arabinosidase"/>
    <property type="match status" value="1"/>
</dbReference>
<feature type="binding site" evidence="7">
    <location>
        <begin position="171"/>
        <end position="173"/>
    </location>
    <ligand>
        <name>substrate</name>
    </ligand>
</feature>
<evidence type="ECO:0000256" key="6">
    <source>
        <dbReference type="PIRSR" id="PIRSR026534-1"/>
    </source>
</evidence>
<dbReference type="GO" id="GO:0046558">
    <property type="term" value="F:arabinan endo-1,5-alpha-L-arabinosidase activity"/>
    <property type="evidence" value="ECO:0007669"/>
    <property type="project" value="InterPro"/>
</dbReference>
<evidence type="ECO:0000313" key="10">
    <source>
        <dbReference type="EMBL" id="QDU57744.1"/>
    </source>
</evidence>
<dbReference type="InterPro" id="IPR006710">
    <property type="entry name" value="Glyco_hydro_43"/>
</dbReference>
<dbReference type="Proteomes" id="UP000315750">
    <property type="component" value="Chromosome"/>
</dbReference>
<dbReference type="EC" id="3.2.1.-" evidence="10"/>
<dbReference type="SUPFAM" id="SSF75005">
    <property type="entry name" value="Arabinanase/levansucrase/invertase"/>
    <property type="match status" value="1"/>
</dbReference>
<evidence type="ECO:0000256" key="7">
    <source>
        <dbReference type="PIRSR" id="PIRSR026534-2"/>
    </source>
</evidence>
<keyword evidence="9" id="KW-0732">Signal</keyword>
<evidence type="ECO:0000256" key="5">
    <source>
        <dbReference type="PIRNR" id="PIRNR026534"/>
    </source>
</evidence>